<name>A0A250KX93_9GAMM</name>
<keyword evidence="1" id="KW-0812">Transmembrane</keyword>
<keyword evidence="3" id="KW-1185">Reference proteome</keyword>
<feature type="transmembrane region" description="Helical" evidence="1">
    <location>
        <begin position="48"/>
        <end position="70"/>
    </location>
</feature>
<gene>
    <name evidence="2" type="ORF">sS8_4315</name>
</gene>
<proteinExistence type="predicted"/>
<organism evidence="2 3">
    <name type="scientific">Methylocaldum marinum</name>
    <dbReference type="NCBI Taxonomy" id="1432792"/>
    <lineage>
        <taxon>Bacteria</taxon>
        <taxon>Pseudomonadati</taxon>
        <taxon>Pseudomonadota</taxon>
        <taxon>Gammaproteobacteria</taxon>
        <taxon>Methylococcales</taxon>
        <taxon>Methylococcaceae</taxon>
        <taxon>Methylocaldum</taxon>
    </lineage>
</organism>
<dbReference type="EMBL" id="AP017928">
    <property type="protein sequence ID" value="BBA36245.1"/>
    <property type="molecule type" value="Genomic_DNA"/>
</dbReference>
<dbReference type="AlphaFoldDB" id="A0A250KX93"/>
<reference evidence="2 3" key="1">
    <citation type="submission" date="2016-12" db="EMBL/GenBank/DDBJ databases">
        <title>Genome sequencing of Methylocaldum marinum.</title>
        <authorList>
            <person name="Takeuchi M."/>
            <person name="Kamagata Y."/>
            <person name="Hiraoka S."/>
            <person name="Oshima K."/>
            <person name="Hattori M."/>
            <person name="Iwasaki W."/>
        </authorList>
    </citation>
    <scope>NUCLEOTIDE SEQUENCE [LARGE SCALE GENOMIC DNA]</scope>
    <source>
        <strain evidence="2 3">S8</strain>
    </source>
</reference>
<keyword evidence="1" id="KW-1133">Transmembrane helix</keyword>
<protein>
    <submittedName>
        <fullName evidence="2">Uncharacterized protein</fullName>
    </submittedName>
</protein>
<sequence length="97" mass="10793">MKFADVRRIAFPTWVAVPLRVSPAVLEKSLYDNESALALSVLRTPMKANTVTGTILVILFDVIVDVIVLASEISKSRFGLVFRQRAQRLELMGVSMD</sequence>
<dbReference type="KEGG" id="mmai:sS8_4315"/>
<evidence type="ECO:0000313" key="2">
    <source>
        <dbReference type="EMBL" id="BBA36245.1"/>
    </source>
</evidence>
<evidence type="ECO:0000256" key="1">
    <source>
        <dbReference type="SAM" id="Phobius"/>
    </source>
</evidence>
<evidence type="ECO:0000313" key="3">
    <source>
        <dbReference type="Proteomes" id="UP000266313"/>
    </source>
</evidence>
<dbReference type="Proteomes" id="UP000266313">
    <property type="component" value="Chromosome"/>
</dbReference>
<accession>A0A250KX93</accession>
<keyword evidence="1" id="KW-0472">Membrane</keyword>